<name>A0A849BUY5_9ACTN</name>
<comment type="caution">
    <text evidence="3">The sequence shown here is derived from an EMBL/GenBank/DDBJ whole genome shotgun (WGS) entry which is preliminary data.</text>
</comment>
<keyword evidence="1" id="KW-0472">Membrane</keyword>
<gene>
    <name evidence="3" type="ORF">HLB09_16265</name>
</gene>
<dbReference type="RefSeq" id="WP_171204340.1">
    <property type="nucleotide sequence ID" value="NZ_JABEMA010000424.1"/>
</dbReference>
<dbReference type="EMBL" id="JABEMA010000424">
    <property type="protein sequence ID" value="NNH24612.1"/>
    <property type="molecule type" value="Genomic_DNA"/>
</dbReference>
<keyword evidence="1" id="KW-0812">Transmembrane</keyword>
<dbReference type="Pfam" id="PF13548">
    <property type="entry name" value="DUF4126"/>
    <property type="match status" value="1"/>
</dbReference>
<keyword evidence="4" id="KW-1185">Reference proteome</keyword>
<feature type="domain" description="DUF4126" evidence="2">
    <location>
        <begin position="19"/>
        <end position="92"/>
    </location>
</feature>
<proteinExistence type="predicted"/>
<evidence type="ECO:0000313" key="3">
    <source>
        <dbReference type="EMBL" id="NNH24612.1"/>
    </source>
</evidence>
<organism evidence="3 4">
    <name type="scientific">Pseudokineococcus marinus</name>
    <dbReference type="NCBI Taxonomy" id="351215"/>
    <lineage>
        <taxon>Bacteria</taxon>
        <taxon>Bacillati</taxon>
        <taxon>Actinomycetota</taxon>
        <taxon>Actinomycetes</taxon>
        <taxon>Kineosporiales</taxon>
        <taxon>Kineosporiaceae</taxon>
        <taxon>Pseudokineococcus</taxon>
    </lineage>
</organism>
<dbReference type="AlphaFoldDB" id="A0A849BUY5"/>
<accession>A0A849BUY5</accession>
<evidence type="ECO:0000256" key="1">
    <source>
        <dbReference type="SAM" id="Phobius"/>
    </source>
</evidence>
<evidence type="ECO:0000313" key="4">
    <source>
        <dbReference type="Proteomes" id="UP000555552"/>
    </source>
</evidence>
<evidence type="ECO:0000259" key="2">
    <source>
        <dbReference type="Pfam" id="PF13548"/>
    </source>
</evidence>
<dbReference type="InterPro" id="IPR025196">
    <property type="entry name" value="DUF4126"/>
</dbReference>
<feature type="transmembrane region" description="Helical" evidence="1">
    <location>
        <begin position="69"/>
        <end position="90"/>
    </location>
</feature>
<dbReference type="Proteomes" id="UP000555552">
    <property type="component" value="Unassembled WGS sequence"/>
</dbReference>
<protein>
    <submittedName>
        <fullName evidence="3">DUF4126 domain-containing protein</fullName>
    </submittedName>
</protein>
<feature type="non-terminal residue" evidence="3">
    <location>
        <position position="1"/>
    </location>
</feature>
<keyword evidence="1" id="KW-1133">Transmembrane helix</keyword>
<sequence length="102" mass="9790">AGPGAGGDASWLAGVDGTTVLAGAAVALVVHLLKAAGRAAVNATTAGVGAPVASAAEDALSLGLVASALLAPVLVLVALGVLLAVAVAVVRRRRRRRAVRPV</sequence>
<reference evidence="3 4" key="1">
    <citation type="submission" date="2020-05" db="EMBL/GenBank/DDBJ databases">
        <title>MicrobeNet Type strains.</title>
        <authorList>
            <person name="Nicholson A.C."/>
        </authorList>
    </citation>
    <scope>NUCLEOTIDE SEQUENCE [LARGE SCALE GENOMIC DNA]</scope>
    <source>
        <strain evidence="3 4">JCM 14547</strain>
    </source>
</reference>